<evidence type="ECO:0000256" key="2">
    <source>
        <dbReference type="SAM" id="Phobius"/>
    </source>
</evidence>
<gene>
    <name evidence="3" type="ORF">SISSUDRAFT_1050393</name>
</gene>
<name>A0A166B8Q2_9AGAM</name>
<feature type="transmembrane region" description="Helical" evidence="2">
    <location>
        <begin position="6"/>
        <end position="27"/>
    </location>
</feature>
<keyword evidence="4" id="KW-1185">Reference proteome</keyword>
<feature type="region of interest" description="Disordered" evidence="1">
    <location>
        <begin position="70"/>
        <end position="111"/>
    </location>
</feature>
<dbReference type="AlphaFoldDB" id="A0A166B8Q2"/>
<reference evidence="3 4" key="1">
    <citation type="journal article" date="2016" name="Mol. Biol. Evol.">
        <title>Comparative Genomics of Early-Diverging Mushroom-Forming Fungi Provides Insights into the Origins of Lignocellulose Decay Capabilities.</title>
        <authorList>
            <person name="Nagy L.G."/>
            <person name="Riley R."/>
            <person name="Tritt A."/>
            <person name="Adam C."/>
            <person name="Daum C."/>
            <person name="Floudas D."/>
            <person name="Sun H."/>
            <person name="Yadav J.S."/>
            <person name="Pangilinan J."/>
            <person name="Larsson K.H."/>
            <person name="Matsuura K."/>
            <person name="Barry K."/>
            <person name="Labutti K."/>
            <person name="Kuo R."/>
            <person name="Ohm R.A."/>
            <person name="Bhattacharya S.S."/>
            <person name="Shirouzu T."/>
            <person name="Yoshinaga Y."/>
            <person name="Martin F.M."/>
            <person name="Grigoriev I.V."/>
            <person name="Hibbett D.S."/>
        </authorList>
    </citation>
    <scope>NUCLEOTIDE SEQUENCE [LARGE SCALE GENOMIC DNA]</scope>
    <source>
        <strain evidence="3 4">HHB10207 ss-3</strain>
    </source>
</reference>
<dbReference type="EMBL" id="KV428117">
    <property type="protein sequence ID" value="KZT36105.1"/>
    <property type="molecule type" value="Genomic_DNA"/>
</dbReference>
<evidence type="ECO:0000313" key="3">
    <source>
        <dbReference type="EMBL" id="KZT36105.1"/>
    </source>
</evidence>
<evidence type="ECO:0000256" key="1">
    <source>
        <dbReference type="SAM" id="MobiDB-lite"/>
    </source>
</evidence>
<sequence length="111" mass="12298">MSLATTPIITYAIFGFAFLGAISLTRLGQRVLRASRRLFSHDRNQVNGSHRSEPQSDAAQSLFEFSMHYRSGGGSANSPRERDVGAIMGPTTDNDRQYRLENIVPTPENIV</sequence>
<protein>
    <submittedName>
        <fullName evidence="3">Uncharacterized protein</fullName>
    </submittedName>
</protein>
<keyword evidence="2" id="KW-0472">Membrane</keyword>
<evidence type="ECO:0000313" key="4">
    <source>
        <dbReference type="Proteomes" id="UP000076798"/>
    </source>
</evidence>
<proteinExistence type="predicted"/>
<dbReference type="Proteomes" id="UP000076798">
    <property type="component" value="Unassembled WGS sequence"/>
</dbReference>
<keyword evidence="2" id="KW-0812">Transmembrane</keyword>
<organism evidence="3 4">
    <name type="scientific">Sistotremastrum suecicum HHB10207 ss-3</name>
    <dbReference type="NCBI Taxonomy" id="1314776"/>
    <lineage>
        <taxon>Eukaryota</taxon>
        <taxon>Fungi</taxon>
        <taxon>Dikarya</taxon>
        <taxon>Basidiomycota</taxon>
        <taxon>Agaricomycotina</taxon>
        <taxon>Agaricomycetes</taxon>
        <taxon>Sistotremastrales</taxon>
        <taxon>Sistotremastraceae</taxon>
        <taxon>Sistotremastrum</taxon>
    </lineage>
</organism>
<keyword evidence="2" id="KW-1133">Transmembrane helix</keyword>
<accession>A0A166B8Q2</accession>